<dbReference type="AlphaFoldDB" id="A0A8S3XR04"/>
<protein>
    <submittedName>
        <fullName evidence="3">(apollo) hypothetical protein</fullName>
    </submittedName>
</protein>
<gene>
    <name evidence="3" type="ORF">PAPOLLO_LOCUS21448</name>
</gene>
<sequence>MVRCGAYGRYLPMTDGIICGKCDVAYRRGCLNLSEKTKIAASWMCPACKNKDPRTRDHSNTPVKCQEVSECSPLHKNIDTGLEIRLFRNELSAMRNELKEVRDNITMVKDTVLACNKSLEEMDCRVTKLEKLYEEHLIKCDTKILEDTISELRVQLNERDRDLLVSDLEISGLSEQKGGNPINTVVLCAKKMGLGIDHREIVHAERAGVLRTSYCNNNSAQKLMSTGPRKIVVRMSRRAVRDEFLRCAQVRRNITSDSLVWPGDPCRVYINERLTPVNRKLFGKTREAAKMASSRYTWTKGGQIFVRKDDGKPVTRIRSDTDLSRVFC</sequence>
<name>A0A8S3XR04_PARAO</name>
<dbReference type="InterPro" id="IPR057251">
    <property type="entry name" value="FP_C"/>
</dbReference>
<evidence type="ECO:0000313" key="3">
    <source>
        <dbReference type="EMBL" id="CAG5038822.1"/>
    </source>
</evidence>
<evidence type="ECO:0000313" key="4">
    <source>
        <dbReference type="Proteomes" id="UP000691718"/>
    </source>
</evidence>
<dbReference type="OrthoDB" id="7490514at2759"/>
<keyword evidence="4" id="KW-1185">Reference proteome</keyword>
<dbReference type="Proteomes" id="UP000691718">
    <property type="component" value="Unassembled WGS sequence"/>
</dbReference>
<keyword evidence="1" id="KW-0175">Coiled coil</keyword>
<feature type="coiled-coil region" evidence="1">
    <location>
        <begin position="84"/>
        <end position="139"/>
    </location>
</feature>
<proteinExistence type="predicted"/>
<evidence type="ECO:0000259" key="2">
    <source>
        <dbReference type="Pfam" id="PF25298"/>
    </source>
</evidence>
<dbReference type="EMBL" id="CAJQZP010001330">
    <property type="protein sequence ID" value="CAG5038822.1"/>
    <property type="molecule type" value="Genomic_DNA"/>
</dbReference>
<accession>A0A8S3XR04</accession>
<dbReference type="Pfam" id="PF25298">
    <property type="entry name" value="Baculo_FP_2nd"/>
    <property type="match status" value="1"/>
</dbReference>
<organism evidence="3 4">
    <name type="scientific">Parnassius apollo</name>
    <name type="common">Apollo butterfly</name>
    <name type="synonym">Papilio apollo</name>
    <dbReference type="NCBI Taxonomy" id="110799"/>
    <lineage>
        <taxon>Eukaryota</taxon>
        <taxon>Metazoa</taxon>
        <taxon>Ecdysozoa</taxon>
        <taxon>Arthropoda</taxon>
        <taxon>Hexapoda</taxon>
        <taxon>Insecta</taxon>
        <taxon>Pterygota</taxon>
        <taxon>Neoptera</taxon>
        <taxon>Endopterygota</taxon>
        <taxon>Lepidoptera</taxon>
        <taxon>Glossata</taxon>
        <taxon>Ditrysia</taxon>
        <taxon>Papilionoidea</taxon>
        <taxon>Papilionidae</taxon>
        <taxon>Parnassiinae</taxon>
        <taxon>Parnassini</taxon>
        <taxon>Parnassius</taxon>
        <taxon>Parnassius</taxon>
    </lineage>
</organism>
<comment type="caution">
    <text evidence="3">The sequence shown here is derived from an EMBL/GenBank/DDBJ whole genome shotgun (WGS) entry which is preliminary data.</text>
</comment>
<evidence type="ECO:0000256" key="1">
    <source>
        <dbReference type="SAM" id="Coils"/>
    </source>
</evidence>
<reference evidence="3" key="1">
    <citation type="submission" date="2021-04" db="EMBL/GenBank/DDBJ databases">
        <authorList>
            <person name="Tunstrom K."/>
        </authorList>
    </citation>
    <scope>NUCLEOTIDE SEQUENCE</scope>
</reference>
<feature type="domain" description="FP protein C-terminal" evidence="2">
    <location>
        <begin position="275"/>
        <end position="325"/>
    </location>
</feature>